<name>A0ABR1XJB6_9PEZI</name>
<feature type="compositionally biased region" description="Polar residues" evidence="6">
    <location>
        <begin position="533"/>
        <end position="542"/>
    </location>
</feature>
<protein>
    <submittedName>
        <fullName evidence="8">Luciferase-like domain-containing protein</fullName>
    </submittedName>
</protein>
<evidence type="ECO:0000256" key="2">
    <source>
        <dbReference type="ARBA" id="ARBA00022643"/>
    </source>
</evidence>
<feature type="region of interest" description="Disordered" evidence="6">
    <location>
        <begin position="44"/>
        <end position="70"/>
    </location>
</feature>
<evidence type="ECO:0000256" key="1">
    <source>
        <dbReference type="ARBA" id="ARBA00022630"/>
    </source>
</evidence>
<dbReference type="PANTHER" id="PTHR30011:SF16">
    <property type="entry name" value="C2H2 FINGER DOMAIN TRANSCRIPTION FACTOR (EUROFUNG)-RELATED"/>
    <property type="match status" value="1"/>
</dbReference>
<dbReference type="Pfam" id="PF00296">
    <property type="entry name" value="Bac_luciferase"/>
    <property type="match status" value="1"/>
</dbReference>
<keyword evidence="1" id="KW-0285">Flavoprotein</keyword>
<evidence type="ECO:0000313" key="8">
    <source>
        <dbReference type="EMBL" id="KAK8157136.1"/>
    </source>
</evidence>
<dbReference type="PANTHER" id="PTHR30011">
    <property type="entry name" value="ALKANESULFONATE MONOOXYGENASE-RELATED"/>
    <property type="match status" value="1"/>
</dbReference>
<keyword evidence="4" id="KW-0503">Monooxygenase</keyword>
<accession>A0ABR1XJB6</accession>
<feature type="domain" description="Luciferase-like" evidence="7">
    <location>
        <begin position="101"/>
        <end position="459"/>
    </location>
</feature>
<dbReference type="CDD" id="cd01095">
    <property type="entry name" value="Nitrilotriacetate_monoxgenase"/>
    <property type="match status" value="1"/>
</dbReference>
<gene>
    <name evidence="8" type="ORF">IWX90DRAFT_441751</name>
</gene>
<reference evidence="8 9" key="1">
    <citation type="journal article" date="2022" name="G3 (Bethesda)">
        <title>Enemy or ally: a genomic approach to elucidate the lifestyle of Phyllosticta citrichinaensis.</title>
        <authorList>
            <person name="Buijs V.A."/>
            <person name="Groenewald J.Z."/>
            <person name="Haridas S."/>
            <person name="LaButti K.M."/>
            <person name="Lipzen A."/>
            <person name="Martin F.M."/>
            <person name="Barry K."/>
            <person name="Grigoriev I.V."/>
            <person name="Crous P.W."/>
            <person name="Seidl M.F."/>
        </authorList>
    </citation>
    <scope>NUCLEOTIDE SEQUENCE [LARGE SCALE GENOMIC DNA]</scope>
    <source>
        <strain evidence="8 9">CBS 129764</strain>
    </source>
</reference>
<comment type="caution">
    <text evidence="8">The sequence shown here is derived from an EMBL/GenBank/DDBJ whole genome shotgun (WGS) entry which is preliminary data.</text>
</comment>
<dbReference type="EMBL" id="JBBWUH010000009">
    <property type="protein sequence ID" value="KAK8157136.1"/>
    <property type="molecule type" value="Genomic_DNA"/>
</dbReference>
<evidence type="ECO:0000256" key="3">
    <source>
        <dbReference type="ARBA" id="ARBA00023002"/>
    </source>
</evidence>
<evidence type="ECO:0000256" key="5">
    <source>
        <dbReference type="ARBA" id="ARBA00033748"/>
    </source>
</evidence>
<evidence type="ECO:0000313" key="9">
    <source>
        <dbReference type="Proteomes" id="UP001456524"/>
    </source>
</evidence>
<keyword evidence="2" id="KW-0288">FMN</keyword>
<feature type="compositionally biased region" description="Polar residues" evidence="6">
    <location>
        <begin position="52"/>
        <end position="68"/>
    </location>
</feature>
<evidence type="ECO:0000259" key="7">
    <source>
        <dbReference type="Pfam" id="PF00296"/>
    </source>
</evidence>
<dbReference type="InterPro" id="IPR051260">
    <property type="entry name" value="Diverse_substr_monoxygenases"/>
</dbReference>
<sequence>MAFDLKNNQLLACYRLGESGGIFFEKCKLRLVVKLVSLPVNSHQEPPHTTMVAPTTSGSHGANGTANGSAKPKKKMILNAFVEMCSGHQSPGLWKHPDDESMNFNSVKHWIKLAQLLDEGGFHAMFIADVLGGYDVYRGPRNLDPAIASGAQWPVNEPVQVIPAMAAATKNLGFGVTVATTYEQPYHLARRLSTLDHLTGGRVGWNVVTGYLDAAARNLGMTSQPDHDDRYALAEEFMEVVYKLWQSSWREDAVVLDRKTGIYTEPSRVREINHEGKQFTVPGPHICQPSPQRVPVIMQAGTSKAGTAFSSKHAEMVFVSGHSPASCANFVKTIREGARKSGRDPQSIKVLSKIVIVLGRTQEEAEAKFAEYASYGDTEGALALFGGWTGYDMAQYQDDEELRVVETNAIRSYMEALGKHQPKVGKWTKKVLAENVMVGGLGGTIVGSPEHVADELERWIEESDLDGFNIAYAILPQSFIDIVELLIPELRRRGIFHEGPQGGTLRELISGKKGQNLPAADHPASNYLWRAPSSQENASKPVSSVGAASPTRSSKPFSSLAQGLAGGSHASGSVTSSSTNGASHGSAAFSSLPQTHGASASNGVNGVGAVNGVTGVKTATPTQSTNQTNGIGGKKSFNNVFDFGFDSLSLRID</sequence>
<evidence type="ECO:0000256" key="4">
    <source>
        <dbReference type="ARBA" id="ARBA00023033"/>
    </source>
</evidence>
<keyword evidence="3" id="KW-0560">Oxidoreductase</keyword>
<dbReference type="SUPFAM" id="SSF51679">
    <property type="entry name" value="Bacterial luciferase-like"/>
    <property type="match status" value="1"/>
</dbReference>
<feature type="compositionally biased region" description="Polar residues" evidence="6">
    <location>
        <begin position="550"/>
        <end position="561"/>
    </location>
</feature>
<dbReference type="InterPro" id="IPR011251">
    <property type="entry name" value="Luciferase-like_dom"/>
</dbReference>
<dbReference type="InterPro" id="IPR036661">
    <property type="entry name" value="Luciferase-like_sf"/>
</dbReference>
<dbReference type="NCBIfam" id="TIGR03860">
    <property type="entry name" value="FMN_nitrolo"/>
    <property type="match status" value="1"/>
</dbReference>
<dbReference type="Gene3D" id="3.20.20.30">
    <property type="entry name" value="Luciferase-like domain"/>
    <property type="match status" value="1"/>
</dbReference>
<dbReference type="Proteomes" id="UP001456524">
    <property type="component" value="Unassembled WGS sequence"/>
</dbReference>
<keyword evidence="9" id="KW-1185">Reference proteome</keyword>
<dbReference type="InterPro" id="IPR016215">
    <property type="entry name" value="NTA_MOA"/>
</dbReference>
<feature type="region of interest" description="Disordered" evidence="6">
    <location>
        <begin position="533"/>
        <end position="603"/>
    </location>
</feature>
<organism evidence="8 9">
    <name type="scientific">Phyllosticta citrichinensis</name>
    <dbReference type="NCBI Taxonomy" id="1130410"/>
    <lineage>
        <taxon>Eukaryota</taxon>
        <taxon>Fungi</taxon>
        <taxon>Dikarya</taxon>
        <taxon>Ascomycota</taxon>
        <taxon>Pezizomycotina</taxon>
        <taxon>Dothideomycetes</taxon>
        <taxon>Dothideomycetes incertae sedis</taxon>
        <taxon>Botryosphaeriales</taxon>
        <taxon>Phyllostictaceae</taxon>
        <taxon>Phyllosticta</taxon>
    </lineage>
</organism>
<comment type="similarity">
    <text evidence="5">Belongs to the NtaA/SnaA/DszA monooxygenase family.</text>
</comment>
<feature type="compositionally biased region" description="Low complexity" evidence="6">
    <location>
        <begin position="567"/>
        <end position="584"/>
    </location>
</feature>
<proteinExistence type="inferred from homology"/>
<evidence type="ECO:0000256" key="6">
    <source>
        <dbReference type="SAM" id="MobiDB-lite"/>
    </source>
</evidence>